<organism evidence="1 2">
    <name type="scientific">Vreelandella olivaria</name>
    <dbReference type="NCBI Taxonomy" id="390919"/>
    <lineage>
        <taxon>Bacteria</taxon>
        <taxon>Pseudomonadati</taxon>
        <taxon>Pseudomonadota</taxon>
        <taxon>Gammaproteobacteria</taxon>
        <taxon>Oceanospirillales</taxon>
        <taxon>Halomonadaceae</taxon>
        <taxon>Vreelandella</taxon>
    </lineage>
</organism>
<protein>
    <submittedName>
        <fullName evidence="1">Uncharacterized protein</fullName>
    </submittedName>
</protein>
<dbReference type="EMBL" id="AP019416">
    <property type="protein sequence ID" value="BBI49689.1"/>
    <property type="molecule type" value="Genomic_DNA"/>
</dbReference>
<evidence type="ECO:0000313" key="1">
    <source>
        <dbReference type="EMBL" id="BBI49689.1"/>
    </source>
</evidence>
<gene>
    <name evidence="1" type="ORF">HORIV_21100</name>
</gene>
<evidence type="ECO:0000313" key="2">
    <source>
        <dbReference type="Proteomes" id="UP000289555"/>
    </source>
</evidence>
<dbReference type="Proteomes" id="UP000289555">
    <property type="component" value="Chromosome"/>
</dbReference>
<reference evidence="2" key="1">
    <citation type="journal article" date="2019" name="Microbiol. Resour. Announc.">
        <title>Complete Genome Sequence of Halomonas olivaria, a Moderately Halophilic Bacterium Isolated from Olive Processing Effluents, Obtained by Nanopore Sequencing.</title>
        <authorList>
            <person name="Nagata S."/>
            <person name="Ii K.M."/>
            <person name="Tsukimi T."/>
            <person name="Miura M.C."/>
            <person name="Galipon J."/>
            <person name="Arakawa K."/>
        </authorList>
    </citation>
    <scope>NUCLEOTIDE SEQUENCE [LARGE SCALE GENOMIC DNA]</scope>
    <source>
        <strain evidence="2">TYRC17</strain>
    </source>
</reference>
<sequence>MASDRATITEIDKVLHAERAVSGGAKVTFEARIDTLPFGVFIEWKGSAYLLTETALLPWSFNGYAPAVPARQPIPR</sequence>
<keyword evidence="2" id="KW-1185">Reference proteome</keyword>
<accession>A0ABM7GGV3</accession>
<name>A0ABM7GGV3_9GAMM</name>
<proteinExistence type="predicted"/>